<name>A0A438N760_EXOME</name>
<evidence type="ECO:0000256" key="3">
    <source>
        <dbReference type="ARBA" id="ARBA00022737"/>
    </source>
</evidence>
<dbReference type="PANTHER" id="PTHR40626">
    <property type="entry name" value="MIP31509P"/>
    <property type="match status" value="1"/>
</dbReference>
<evidence type="ECO:0000256" key="4">
    <source>
        <dbReference type="ARBA" id="ARBA00022771"/>
    </source>
</evidence>
<dbReference type="OrthoDB" id="10261408at2759"/>
<dbReference type="CDD" id="cd12148">
    <property type="entry name" value="fungal_TF_MHR"/>
    <property type="match status" value="1"/>
</dbReference>
<organism evidence="9 10">
    <name type="scientific">Exophiala mesophila</name>
    <name type="common">Black yeast-like fungus</name>
    <dbReference type="NCBI Taxonomy" id="212818"/>
    <lineage>
        <taxon>Eukaryota</taxon>
        <taxon>Fungi</taxon>
        <taxon>Dikarya</taxon>
        <taxon>Ascomycota</taxon>
        <taxon>Pezizomycotina</taxon>
        <taxon>Eurotiomycetes</taxon>
        <taxon>Chaetothyriomycetidae</taxon>
        <taxon>Chaetothyriales</taxon>
        <taxon>Herpotrichiellaceae</taxon>
        <taxon>Exophiala</taxon>
    </lineage>
</organism>
<reference evidence="9 10" key="1">
    <citation type="submission" date="2017-03" db="EMBL/GenBank/DDBJ databases">
        <title>Genomes of endolithic fungi from Antarctica.</title>
        <authorList>
            <person name="Coleine C."/>
            <person name="Masonjones S."/>
            <person name="Stajich J.E."/>
        </authorList>
    </citation>
    <scope>NUCLEOTIDE SEQUENCE [LARGE SCALE GENOMIC DNA]</scope>
    <source>
        <strain evidence="9 10">CCFEE 6314</strain>
    </source>
</reference>
<evidence type="ECO:0000259" key="8">
    <source>
        <dbReference type="Pfam" id="PF04082"/>
    </source>
</evidence>
<keyword evidence="4" id="KW-0863">Zinc-finger</keyword>
<feature type="compositionally biased region" description="Polar residues" evidence="7">
    <location>
        <begin position="1"/>
        <end position="14"/>
    </location>
</feature>
<dbReference type="AlphaFoldDB" id="A0A438N760"/>
<dbReference type="GO" id="GO:0008270">
    <property type="term" value="F:zinc ion binding"/>
    <property type="evidence" value="ECO:0007669"/>
    <property type="project" value="UniProtKB-KW"/>
</dbReference>
<proteinExistence type="predicted"/>
<dbReference type="Pfam" id="PF04082">
    <property type="entry name" value="Fungal_trans"/>
    <property type="match status" value="1"/>
</dbReference>
<evidence type="ECO:0000313" key="9">
    <source>
        <dbReference type="EMBL" id="RVX71477.1"/>
    </source>
</evidence>
<keyword evidence="5" id="KW-0862">Zinc</keyword>
<keyword evidence="6" id="KW-0539">Nucleus</keyword>
<feature type="domain" description="Xylanolytic transcriptional activator regulatory" evidence="8">
    <location>
        <begin position="236"/>
        <end position="282"/>
    </location>
</feature>
<protein>
    <recommendedName>
        <fullName evidence="8">Xylanolytic transcriptional activator regulatory domain-containing protein</fullName>
    </recommendedName>
</protein>
<evidence type="ECO:0000313" key="10">
    <source>
        <dbReference type="Proteomes" id="UP000288859"/>
    </source>
</evidence>
<evidence type="ECO:0000256" key="5">
    <source>
        <dbReference type="ARBA" id="ARBA00022833"/>
    </source>
</evidence>
<dbReference type="InterPro" id="IPR051059">
    <property type="entry name" value="VerF-like"/>
</dbReference>
<comment type="caution">
    <text evidence="9">The sequence shown here is derived from an EMBL/GenBank/DDBJ whole genome shotgun (WGS) entry which is preliminary data.</text>
</comment>
<evidence type="ECO:0000256" key="6">
    <source>
        <dbReference type="ARBA" id="ARBA00023242"/>
    </source>
</evidence>
<feature type="region of interest" description="Disordered" evidence="7">
    <location>
        <begin position="1"/>
        <end position="71"/>
    </location>
</feature>
<dbReference type="GO" id="GO:0000978">
    <property type="term" value="F:RNA polymerase II cis-regulatory region sequence-specific DNA binding"/>
    <property type="evidence" value="ECO:0007669"/>
    <property type="project" value="InterPro"/>
</dbReference>
<accession>A0A438N760</accession>
<evidence type="ECO:0000256" key="1">
    <source>
        <dbReference type="ARBA" id="ARBA00004123"/>
    </source>
</evidence>
<keyword evidence="2" id="KW-0479">Metal-binding</keyword>
<dbReference type="GO" id="GO:0006351">
    <property type="term" value="P:DNA-templated transcription"/>
    <property type="evidence" value="ECO:0007669"/>
    <property type="project" value="InterPro"/>
</dbReference>
<gene>
    <name evidence="9" type="ORF">B0A52_05049</name>
</gene>
<dbReference type="InterPro" id="IPR007219">
    <property type="entry name" value="XnlR_reg_dom"/>
</dbReference>
<comment type="subcellular location">
    <subcellularLocation>
        <location evidence="1">Nucleus</location>
    </subcellularLocation>
</comment>
<dbReference type="GO" id="GO:0000785">
    <property type="term" value="C:chromatin"/>
    <property type="evidence" value="ECO:0007669"/>
    <property type="project" value="TreeGrafter"/>
</dbReference>
<evidence type="ECO:0000256" key="7">
    <source>
        <dbReference type="SAM" id="MobiDB-lite"/>
    </source>
</evidence>
<dbReference type="PANTHER" id="PTHR40626:SF36">
    <property type="entry name" value="TRANSCRIPTION FACTOR WITH C2H2 AND ZN(2)-CYS(6) DNA BINDING DOMAIN (EUROFUNG)"/>
    <property type="match status" value="1"/>
</dbReference>
<keyword evidence="3" id="KW-0677">Repeat</keyword>
<dbReference type="EMBL" id="NAJM01000017">
    <property type="protein sequence ID" value="RVX71477.1"/>
    <property type="molecule type" value="Genomic_DNA"/>
</dbReference>
<dbReference type="GO" id="GO:0000981">
    <property type="term" value="F:DNA-binding transcription factor activity, RNA polymerase II-specific"/>
    <property type="evidence" value="ECO:0007669"/>
    <property type="project" value="InterPro"/>
</dbReference>
<evidence type="ECO:0000256" key="2">
    <source>
        <dbReference type="ARBA" id="ARBA00022723"/>
    </source>
</evidence>
<dbReference type="Proteomes" id="UP000288859">
    <property type="component" value="Unassembled WGS sequence"/>
</dbReference>
<sequence>MKSKHQNTSLQTPKQRSRRKSCLRCVFVDGMGEQATGNDGLDAESIEDSLYPSPSATDPKAPGSTSDPKELDTIVINNPQTLVDGGLRLPSPGSSGGDMMHIDPPVTQELGLEAVKDISWQTPTDQEQGDVFSNPANVTPWSWFNWDDDLHLDTTRLELPLCDINGDAGVNHSDLLAMGRNGQQQTQASDLWQNHGDDLFGTVSRTLKSFDGPEHKILLLDLPTTSDADLIRFWGQYFEMFHESFPVLHRPSAKIEECHPLLLCVVTAIGASYGSEESDKRYYLGTSMITTARNVGLFEPQDEQTDYRTSSMLDIQEDLNTVDCSLSPEELLDQDLDGALLHRNWLEWVATEQRKRLGWAVVAIHSLYHLRSQSSFGLGFDELDLYLPCDTLQGAIRTISRDSSSAVDLPTLAILAVGSLVEIADRNKQEQPTEIQTYLKSLARRKMGWHLLVDKVLDVVRGRG</sequence>
<dbReference type="GO" id="GO:0005634">
    <property type="term" value="C:nucleus"/>
    <property type="evidence" value="ECO:0007669"/>
    <property type="project" value="UniProtKB-SubCell"/>
</dbReference>